<organism evidence="2 3">
    <name type="scientific">Channa argus</name>
    <name type="common">Northern snakehead</name>
    <name type="synonym">Ophicephalus argus</name>
    <dbReference type="NCBI Taxonomy" id="215402"/>
    <lineage>
        <taxon>Eukaryota</taxon>
        <taxon>Metazoa</taxon>
        <taxon>Chordata</taxon>
        <taxon>Craniata</taxon>
        <taxon>Vertebrata</taxon>
        <taxon>Euteleostomi</taxon>
        <taxon>Actinopterygii</taxon>
        <taxon>Neopterygii</taxon>
        <taxon>Teleostei</taxon>
        <taxon>Neoteleostei</taxon>
        <taxon>Acanthomorphata</taxon>
        <taxon>Anabantaria</taxon>
        <taxon>Anabantiformes</taxon>
        <taxon>Channoidei</taxon>
        <taxon>Channidae</taxon>
        <taxon>Channa</taxon>
    </lineage>
</organism>
<feature type="region of interest" description="Disordered" evidence="1">
    <location>
        <begin position="257"/>
        <end position="306"/>
    </location>
</feature>
<dbReference type="Proteomes" id="UP000503349">
    <property type="component" value="Chromosome 14"/>
</dbReference>
<feature type="compositionally biased region" description="Polar residues" evidence="1">
    <location>
        <begin position="284"/>
        <end position="306"/>
    </location>
</feature>
<protein>
    <submittedName>
        <fullName evidence="2">Coiled-coil domain-containing protein 24</fullName>
    </submittedName>
</protein>
<evidence type="ECO:0000256" key="1">
    <source>
        <dbReference type="SAM" id="MobiDB-lite"/>
    </source>
</evidence>
<dbReference type="AlphaFoldDB" id="A0A6G1QAP9"/>
<feature type="compositionally biased region" description="Low complexity" evidence="1">
    <location>
        <begin position="404"/>
        <end position="415"/>
    </location>
</feature>
<keyword evidence="3" id="KW-1185">Reference proteome</keyword>
<sequence>MWYMMWQESQQGQQQGFLLSDPPAVKELVRAEVKMLLQTLRERASEEGRDCKELLLRYNPDTVNYALSHNESCYDNCTNPGDIDSGSRPSTHCSIRSNAADEIEAVRDKLNVTDFDQVVNCLRSLLMEECEVLKKLVQHLRKIIKQNYGCKSLVKKSEPSLAELRELRGAVQMDLKLYPTSFVAFPTASSPFTVKKLRNRFRCNYSKCIISLHWKCGPKYCKRAFSADLSECSCMFELSRPSVGLRAADETLQALTASSAARPHPPPSPCHTNPRPPHGRPHTKTSTSAKPIHTASPSMAHGTTSAITNSSNKITTSEHMNSHFISDQIIVKKLNNCSLSSDPGSCCSHSSDHSLSTIEKSKIQKGQQKGAFKVSSILVETDNDRKKNTSESFYRLALSETGSTASQSSSRKSSSGIDGNKNGHLRKDVHQQLRLHSQCFTHHSLNQSDSSGELTDPTNLFI</sequence>
<accession>A0A6G1QAP9</accession>
<dbReference type="EMBL" id="CM015725">
    <property type="protein sequence ID" value="KAF3699494.1"/>
    <property type="molecule type" value="Genomic_DNA"/>
</dbReference>
<feature type="region of interest" description="Disordered" evidence="1">
    <location>
        <begin position="404"/>
        <end position="424"/>
    </location>
</feature>
<dbReference type="PANTHER" id="PTHR28601">
    <property type="entry name" value="COILED-COIL DOMAIN-CONTAINING PROTEIN 24"/>
    <property type="match status" value="1"/>
</dbReference>
<proteinExistence type="predicted"/>
<gene>
    <name evidence="2" type="ORF">EXN66_Car015181</name>
</gene>
<dbReference type="Pfam" id="PF15669">
    <property type="entry name" value="CCDC24"/>
    <property type="match status" value="1"/>
</dbReference>
<dbReference type="InterPro" id="IPR031367">
    <property type="entry name" value="CCDC24"/>
</dbReference>
<dbReference type="PANTHER" id="PTHR28601:SF1">
    <property type="entry name" value="COILED-COIL DOMAIN-CONTAINING PROTEIN 24"/>
    <property type="match status" value="1"/>
</dbReference>
<evidence type="ECO:0000313" key="2">
    <source>
        <dbReference type="EMBL" id="KAF3699494.1"/>
    </source>
</evidence>
<name>A0A6G1QAP9_CHAAH</name>
<evidence type="ECO:0000313" key="3">
    <source>
        <dbReference type="Proteomes" id="UP000503349"/>
    </source>
</evidence>
<reference evidence="2 3" key="1">
    <citation type="submission" date="2019-02" db="EMBL/GenBank/DDBJ databases">
        <title>Opniocepnalus argus genome.</title>
        <authorList>
            <person name="Zhou C."/>
            <person name="Xiao S."/>
        </authorList>
    </citation>
    <scope>NUCLEOTIDE SEQUENCE [LARGE SCALE GENOMIC DNA]</scope>
    <source>
        <strain evidence="2">OARG1902GOOAL</strain>
        <tissue evidence="2">Muscle</tissue>
    </source>
</reference>
<reference evidence="3" key="2">
    <citation type="submission" date="2019-02" db="EMBL/GenBank/DDBJ databases">
        <title>Opniocepnalus argus Var Kimnra genome.</title>
        <authorList>
            <person name="Zhou C."/>
            <person name="Xiao S."/>
        </authorList>
    </citation>
    <scope>NUCLEOTIDE SEQUENCE [LARGE SCALE GENOMIC DNA]</scope>
</reference>